<protein>
    <submittedName>
        <fullName evidence="1">Uncharacterized protein</fullName>
    </submittedName>
</protein>
<reference evidence="1" key="1">
    <citation type="submission" date="2020-05" db="EMBL/GenBank/DDBJ databases">
        <authorList>
            <person name="Chiriac C."/>
            <person name="Salcher M."/>
            <person name="Ghai R."/>
            <person name="Kavagutti S V."/>
        </authorList>
    </citation>
    <scope>NUCLEOTIDE SEQUENCE</scope>
</reference>
<proteinExistence type="predicted"/>
<sequence>MSKSIKEYMVIWTGDGQVGLQKWPAQGQKLFKGASEASWGACSVEVQNATFEQCKTMVFIQAVHMIVRDKCNPEVVHRVLSELNEYQDGCSDDMPDIAKIRYSL</sequence>
<accession>A0A6J5RX71</accession>
<name>A0A6J5RX71_9CAUD</name>
<evidence type="ECO:0000313" key="1">
    <source>
        <dbReference type="EMBL" id="CAB4200527.1"/>
    </source>
</evidence>
<dbReference type="EMBL" id="LR797288">
    <property type="protein sequence ID" value="CAB4200527.1"/>
    <property type="molecule type" value="Genomic_DNA"/>
</dbReference>
<gene>
    <name evidence="1" type="ORF">UFOVP1355_50</name>
</gene>
<organism evidence="1">
    <name type="scientific">uncultured Caudovirales phage</name>
    <dbReference type="NCBI Taxonomy" id="2100421"/>
    <lineage>
        <taxon>Viruses</taxon>
        <taxon>Duplodnaviria</taxon>
        <taxon>Heunggongvirae</taxon>
        <taxon>Uroviricota</taxon>
        <taxon>Caudoviricetes</taxon>
        <taxon>Peduoviridae</taxon>
        <taxon>Maltschvirus</taxon>
        <taxon>Maltschvirus maltsch</taxon>
    </lineage>
</organism>